<evidence type="ECO:0008006" key="3">
    <source>
        <dbReference type="Google" id="ProtNLM"/>
    </source>
</evidence>
<name>A0A3B0YXE2_9ZZZZ</name>
<dbReference type="GO" id="GO:0015628">
    <property type="term" value="P:protein secretion by the type II secretion system"/>
    <property type="evidence" value="ECO:0007669"/>
    <property type="project" value="InterPro"/>
</dbReference>
<dbReference type="PROSITE" id="PS00409">
    <property type="entry name" value="PROKAR_NTER_METHYL"/>
    <property type="match status" value="1"/>
</dbReference>
<dbReference type="SUPFAM" id="SSF54523">
    <property type="entry name" value="Pili subunits"/>
    <property type="match status" value="1"/>
</dbReference>
<dbReference type="Pfam" id="PF16732">
    <property type="entry name" value="ComP_DUS"/>
    <property type="match status" value="1"/>
</dbReference>
<dbReference type="EMBL" id="UOFN01000122">
    <property type="protein sequence ID" value="VAW80032.1"/>
    <property type="molecule type" value="Genomic_DNA"/>
</dbReference>
<reference evidence="2" key="1">
    <citation type="submission" date="2018-06" db="EMBL/GenBank/DDBJ databases">
        <authorList>
            <person name="Zhirakovskaya E."/>
        </authorList>
    </citation>
    <scope>NUCLEOTIDE SEQUENCE</scope>
</reference>
<keyword evidence="1" id="KW-0488">Methylation</keyword>
<dbReference type="Gene3D" id="3.30.700.10">
    <property type="entry name" value="Glycoprotein, Type 4 Pilin"/>
    <property type="match status" value="1"/>
</dbReference>
<gene>
    <name evidence="2" type="ORF">MNBD_GAMMA15-758</name>
</gene>
<dbReference type="InterPro" id="IPR031982">
    <property type="entry name" value="PilE-like"/>
</dbReference>
<dbReference type="PRINTS" id="PR00813">
    <property type="entry name" value="BCTERIALGSPG"/>
</dbReference>
<dbReference type="InterPro" id="IPR012902">
    <property type="entry name" value="N_methyl_site"/>
</dbReference>
<sequence>MFRLKISGFSLLELIIALSIVAILASISVPSYSSFVARSRRSDAMSALLQLQLAQQRWRASNREYADNLATLRWADGLSPEGYYQIQIERSDAAEFVGMAIPRGAQQSDSCGVFAVNSQGPIEEAPYADARCWNR</sequence>
<evidence type="ECO:0000313" key="2">
    <source>
        <dbReference type="EMBL" id="VAW80032.1"/>
    </source>
</evidence>
<dbReference type="InterPro" id="IPR045584">
    <property type="entry name" value="Pilin-like"/>
</dbReference>
<dbReference type="NCBIfam" id="TIGR02532">
    <property type="entry name" value="IV_pilin_GFxxxE"/>
    <property type="match status" value="1"/>
</dbReference>
<evidence type="ECO:0000256" key="1">
    <source>
        <dbReference type="ARBA" id="ARBA00022481"/>
    </source>
</evidence>
<dbReference type="Pfam" id="PF07963">
    <property type="entry name" value="N_methyl"/>
    <property type="match status" value="1"/>
</dbReference>
<dbReference type="AlphaFoldDB" id="A0A3B0YXE2"/>
<dbReference type="GO" id="GO:0043683">
    <property type="term" value="P:type IV pilus assembly"/>
    <property type="evidence" value="ECO:0007669"/>
    <property type="project" value="InterPro"/>
</dbReference>
<accession>A0A3B0YXE2</accession>
<proteinExistence type="predicted"/>
<dbReference type="GO" id="GO:0015627">
    <property type="term" value="C:type II protein secretion system complex"/>
    <property type="evidence" value="ECO:0007669"/>
    <property type="project" value="InterPro"/>
</dbReference>
<dbReference type="InterPro" id="IPR000983">
    <property type="entry name" value="Bac_GSPG_pilin"/>
</dbReference>
<protein>
    <recommendedName>
        <fullName evidence="3">Type IV pilus biogenesis protein PilE</fullName>
    </recommendedName>
</protein>
<organism evidence="2">
    <name type="scientific">hydrothermal vent metagenome</name>
    <dbReference type="NCBI Taxonomy" id="652676"/>
    <lineage>
        <taxon>unclassified sequences</taxon>
        <taxon>metagenomes</taxon>
        <taxon>ecological metagenomes</taxon>
    </lineage>
</organism>